<comment type="subcellular location">
    <subcellularLocation>
        <location evidence="1">Cell membrane</location>
        <topology evidence="1">Multi-pass membrane protein</topology>
    </subcellularLocation>
</comment>
<evidence type="ECO:0000313" key="13">
    <source>
        <dbReference type="Proteomes" id="UP000251577"/>
    </source>
</evidence>
<dbReference type="SUPFAM" id="SSF103473">
    <property type="entry name" value="MFS general substrate transporter"/>
    <property type="match status" value="2"/>
</dbReference>
<comment type="similarity">
    <text evidence="2">Belongs to the major facilitator superfamily. TCR/Tet family.</text>
</comment>
<feature type="transmembrane region" description="Helical" evidence="9">
    <location>
        <begin position="150"/>
        <end position="171"/>
    </location>
</feature>
<dbReference type="PANTHER" id="PTHR23501:SF197">
    <property type="entry name" value="COMD"/>
    <property type="match status" value="1"/>
</dbReference>
<dbReference type="AlphaFoldDB" id="A0A364V4L0"/>
<evidence type="ECO:0000256" key="6">
    <source>
        <dbReference type="ARBA" id="ARBA00022989"/>
    </source>
</evidence>
<dbReference type="RefSeq" id="WP_113631159.1">
    <property type="nucleotide sequence ID" value="NZ_QHCV01000078.1"/>
</dbReference>
<feature type="chain" id="PRO_5016960302" evidence="10">
    <location>
        <begin position="22"/>
        <end position="557"/>
    </location>
</feature>
<evidence type="ECO:0000256" key="7">
    <source>
        <dbReference type="ARBA" id="ARBA00023136"/>
    </source>
</evidence>
<feature type="transmembrane region" description="Helical" evidence="9">
    <location>
        <begin position="125"/>
        <end position="144"/>
    </location>
</feature>
<dbReference type="EMBL" id="QHCV01000078">
    <property type="protein sequence ID" value="RAV31559.1"/>
    <property type="molecule type" value="Genomic_DNA"/>
</dbReference>
<keyword evidence="10" id="KW-0732">Signal</keyword>
<dbReference type="PANTHER" id="PTHR23501">
    <property type="entry name" value="MAJOR FACILITATOR SUPERFAMILY"/>
    <property type="match status" value="1"/>
</dbReference>
<keyword evidence="6 9" id="KW-1133">Transmembrane helix</keyword>
<name>A0A364V4L0_9CORY</name>
<evidence type="ECO:0000259" key="11">
    <source>
        <dbReference type="PROSITE" id="PS50850"/>
    </source>
</evidence>
<feature type="transmembrane region" description="Helical" evidence="9">
    <location>
        <begin position="450"/>
        <end position="468"/>
    </location>
</feature>
<evidence type="ECO:0000256" key="3">
    <source>
        <dbReference type="ARBA" id="ARBA00022448"/>
    </source>
</evidence>
<dbReference type="CDD" id="cd17502">
    <property type="entry name" value="MFS_Azr1_MDR_like"/>
    <property type="match status" value="1"/>
</dbReference>
<dbReference type="Gene3D" id="1.20.1720.10">
    <property type="entry name" value="Multidrug resistance protein D"/>
    <property type="match status" value="1"/>
</dbReference>
<dbReference type="InterPro" id="IPR004638">
    <property type="entry name" value="EmrB-like"/>
</dbReference>
<feature type="transmembrane region" description="Helical" evidence="9">
    <location>
        <begin position="277"/>
        <end position="294"/>
    </location>
</feature>
<keyword evidence="4" id="KW-1003">Cell membrane</keyword>
<dbReference type="Pfam" id="PF07690">
    <property type="entry name" value="MFS_1"/>
    <property type="match status" value="1"/>
</dbReference>
<dbReference type="PRINTS" id="PR01036">
    <property type="entry name" value="TCRTETB"/>
</dbReference>
<feature type="transmembrane region" description="Helical" evidence="9">
    <location>
        <begin position="404"/>
        <end position="429"/>
    </location>
</feature>
<feature type="transmembrane region" description="Helical" evidence="9">
    <location>
        <begin position="213"/>
        <end position="234"/>
    </location>
</feature>
<dbReference type="NCBIfam" id="TIGR00711">
    <property type="entry name" value="efflux_EmrB"/>
    <property type="match status" value="1"/>
</dbReference>
<keyword evidence="13" id="KW-1185">Reference proteome</keyword>
<feature type="transmembrane region" description="Helical" evidence="9">
    <location>
        <begin position="379"/>
        <end position="398"/>
    </location>
</feature>
<feature type="transmembrane region" description="Helical" evidence="9">
    <location>
        <begin position="347"/>
        <end position="367"/>
    </location>
</feature>
<dbReference type="InterPro" id="IPR036259">
    <property type="entry name" value="MFS_trans_sf"/>
</dbReference>
<sequence>MTQAPSSAATPAGAAATPASAAAAPAPGKASPRAAARGKTNSSATKRGAEANPHNNVPLIVGCLMLGMLLSALGQMIFATALPTLVGELGGVDQMSWVITIFLLAMTISMPIYGKIGDQVGRKPLYLFAISVFLVGSIVGATAQNMTTMIVARGIQGLGGGGLMVLSQAIMADVVPSRERGRYMGVMGAVFGLASVMGPLLGGFFTDGPGWRWALWFNLPLGLLALLSTAFALHLPKRRSGGRPDILGTIIMAIGTSAIILTATWGGRQHAWNSPTIISLIAVAIVAIIAFVFVERAASNPIIPMKLFTVRNFVLTTTAGLIVGIAMFGTLGYLPTYIQMTHGMSPTAAGLMMIPMMGGMILTSVVIGRYVTRTGNYKWFPVIGSIIVAGALVLIGHMTADASLLHLGLVLAMYGLGLGMIMQLLVLIVQNSFPISMVGTATASNNFFRQIGGALGAAIVGSIFTHRLTDLLGQRLPEALASMGPKAKPFAEGFRHGSLGSLTPSAVDKLPDALNHAVVTSYNDALVPVIGAIAPALILAAIILSLVRHESLKERVE</sequence>
<accession>A0A364V4L0</accession>
<dbReference type="GO" id="GO:0022857">
    <property type="term" value="F:transmembrane transporter activity"/>
    <property type="evidence" value="ECO:0007669"/>
    <property type="project" value="InterPro"/>
</dbReference>
<feature type="transmembrane region" description="Helical" evidence="9">
    <location>
        <begin position="246"/>
        <end position="265"/>
    </location>
</feature>
<dbReference type="FunFam" id="1.20.1720.10:FF:000004">
    <property type="entry name" value="EmrB/QacA family drug resistance transporter"/>
    <property type="match status" value="1"/>
</dbReference>
<evidence type="ECO:0000256" key="9">
    <source>
        <dbReference type="SAM" id="Phobius"/>
    </source>
</evidence>
<dbReference type="InterPro" id="IPR011701">
    <property type="entry name" value="MFS"/>
</dbReference>
<feature type="transmembrane region" description="Helical" evidence="9">
    <location>
        <begin position="314"/>
        <end position="335"/>
    </location>
</feature>
<evidence type="ECO:0000313" key="12">
    <source>
        <dbReference type="EMBL" id="RAV31559.1"/>
    </source>
</evidence>
<organism evidence="12 13">
    <name type="scientific">Corynebacterium heidelbergense</name>
    <dbReference type="NCBI Taxonomy" id="2055947"/>
    <lineage>
        <taxon>Bacteria</taxon>
        <taxon>Bacillati</taxon>
        <taxon>Actinomycetota</taxon>
        <taxon>Actinomycetes</taxon>
        <taxon>Mycobacteriales</taxon>
        <taxon>Corynebacteriaceae</taxon>
        <taxon>Corynebacterium</taxon>
    </lineage>
</organism>
<keyword evidence="7 9" id="KW-0472">Membrane</keyword>
<feature type="signal peptide" evidence="10">
    <location>
        <begin position="1"/>
        <end position="21"/>
    </location>
</feature>
<evidence type="ECO:0000256" key="4">
    <source>
        <dbReference type="ARBA" id="ARBA00022475"/>
    </source>
</evidence>
<keyword evidence="5 9" id="KW-0812">Transmembrane</keyword>
<evidence type="ECO:0000256" key="10">
    <source>
        <dbReference type="SAM" id="SignalP"/>
    </source>
</evidence>
<feature type="transmembrane region" description="Helical" evidence="9">
    <location>
        <begin position="183"/>
        <end position="201"/>
    </location>
</feature>
<feature type="domain" description="Major facilitator superfamily (MFS) profile" evidence="11">
    <location>
        <begin position="60"/>
        <end position="552"/>
    </location>
</feature>
<dbReference type="Proteomes" id="UP000251577">
    <property type="component" value="Unassembled WGS sequence"/>
</dbReference>
<proteinExistence type="inferred from homology"/>
<evidence type="ECO:0000256" key="2">
    <source>
        <dbReference type="ARBA" id="ARBA00007520"/>
    </source>
</evidence>
<dbReference type="InterPro" id="IPR020846">
    <property type="entry name" value="MFS_dom"/>
</dbReference>
<protein>
    <submittedName>
        <fullName evidence="12">MFS transporter</fullName>
    </submittedName>
</protein>
<feature type="transmembrane region" description="Helical" evidence="9">
    <location>
        <begin position="525"/>
        <end position="547"/>
    </location>
</feature>
<dbReference type="Gene3D" id="1.20.1250.20">
    <property type="entry name" value="MFS general substrate transporter like domains"/>
    <property type="match status" value="1"/>
</dbReference>
<feature type="region of interest" description="Disordered" evidence="8">
    <location>
        <begin position="1"/>
        <end position="50"/>
    </location>
</feature>
<feature type="transmembrane region" description="Helical" evidence="9">
    <location>
        <begin position="94"/>
        <end position="113"/>
    </location>
</feature>
<gene>
    <name evidence="12" type="ORF">DLJ54_07710</name>
</gene>
<dbReference type="GO" id="GO:0005886">
    <property type="term" value="C:plasma membrane"/>
    <property type="evidence" value="ECO:0007669"/>
    <property type="project" value="UniProtKB-SubCell"/>
</dbReference>
<evidence type="ECO:0000256" key="5">
    <source>
        <dbReference type="ARBA" id="ARBA00022692"/>
    </source>
</evidence>
<feature type="transmembrane region" description="Helical" evidence="9">
    <location>
        <begin position="57"/>
        <end position="82"/>
    </location>
</feature>
<evidence type="ECO:0000256" key="1">
    <source>
        <dbReference type="ARBA" id="ARBA00004651"/>
    </source>
</evidence>
<dbReference type="PROSITE" id="PS50850">
    <property type="entry name" value="MFS"/>
    <property type="match status" value="1"/>
</dbReference>
<feature type="compositionally biased region" description="Low complexity" evidence="8">
    <location>
        <begin position="1"/>
        <end position="39"/>
    </location>
</feature>
<reference evidence="12 13" key="1">
    <citation type="journal article" date="2018" name="Syst. Appl. Microbiol.">
        <title>Corynebacterium heidelbergense sp. nov., isolated from the preen glands of Egyptian geese (Alopochen aegyptiacus).</title>
        <authorList>
            <person name="Braun M.S."/>
            <person name="Wang E."/>
            <person name="Zimmermann S."/>
            <person name="Wink M."/>
        </authorList>
    </citation>
    <scope>NUCLEOTIDE SEQUENCE [LARGE SCALE GENOMIC DNA]</scope>
    <source>
        <strain evidence="12 13">647</strain>
    </source>
</reference>
<evidence type="ECO:0000256" key="8">
    <source>
        <dbReference type="SAM" id="MobiDB-lite"/>
    </source>
</evidence>
<comment type="caution">
    <text evidence="12">The sequence shown here is derived from an EMBL/GenBank/DDBJ whole genome shotgun (WGS) entry which is preliminary data.</text>
</comment>
<keyword evidence="3" id="KW-0813">Transport</keyword>